<dbReference type="RefSeq" id="WP_073480644.1">
    <property type="nucleotide sequence ID" value="NZ_FQVN01000002.1"/>
</dbReference>
<comment type="cofactor">
    <cofactor evidence="6 7">
        <name>Mg(2+)</name>
        <dbReference type="ChEBI" id="CHEBI:18420"/>
    </cofactor>
    <text evidence="6 7">Binds 1 Mg(2+) ion per subunit.</text>
</comment>
<accession>A0A1M4YKM4</accession>
<dbReference type="PANTHER" id="PTHR48073:SF2">
    <property type="entry name" value="O-SUCCINYLBENZOATE SYNTHASE"/>
    <property type="match status" value="1"/>
</dbReference>
<dbReference type="SUPFAM" id="SSF51604">
    <property type="entry name" value="Enolase C-terminal domain-like"/>
    <property type="match status" value="1"/>
</dbReference>
<feature type="binding site" evidence="6">
    <location>
        <position position="237"/>
    </location>
    <ligand>
        <name>Mg(2+)</name>
        <dbReference type="ChEBI" id="CHEBI:18420"/>
    </ligand>
</feature>
<sequence length="348" mass="36537">MKLDWNVVALPLREPFRISRSVMSTRDAVQLALEHDGVVGHGEVVTSVYFGLDVRRITSLVMEFAPRLREFPDPASLLAALPEAAGPLAEAPGVLAALDAAAHDLVGRQVGLPVHHLLGQSTWRPVATARTIGITDPEHAATTAKQLTDRGFTTLKLKLGAPDPAEDLARVAIVRAIAPAARLVLDPNGAWRPEDAPRLLADFARFDVDAVEQPIPPGTPDELAALAERSPVPVIADEDASTLADVERLAGVVHGVNVKLAKCGGVSAARRLIEAARSRGTDVMLGCLVASSLGIAPAVHLAGQARWVDLDGHLLLANDPWTGIGGEDGVLRLTGRPGLGVSPVGATR</sequence>
<reference evidence="9 10" key="1">
    <citation type="submission" date="2016-11" db="EMBL/GenBank/DDBJ databases">
        <authorList>
            <person name="Jaros S."/>
            <person name="Januszkiewicz K."/>
            <person name="Wedrychowicz H."/>
        </authorList>
    </citation>
    <scope>NUCLEOTIDE SEQUENCE [LARGE SCALE GENOMIC DNA]</scope>
    <source>
        <strain evidence="9 10">DSM 44523</strain>
    </source>
</reference>
<evidence type="ECO:0000256" key="3">
    <source>
        <dbReference type="ARBA" id="ARBA00022842"/>
    </source>
</evidence>
<dbReference type="STRING" id="2017.SAMN05444320_102399"/>
<evidence type="ECO:0000313" key="10">
    <source>
        <dbReference type="Proteomes" id="UP000184501"/>
    </source>
</evidence>
<dbReference type="EMBL" id="FQVN01000002">
    <property type="protein sequence ID" value="SHF06405.1"/>
    <property type="molecule type" value="Genomic_DNA"/>
</dbReference>
<dbReference type="Pfam" id="PF02746">
    <property type="entry name" value="MR_MLE_N"/>
    <property type="match status" value="1"/>
</dbReference>
<dbReference type="Gene3D" id="3.30.390.10">
    <property type="entry name" value="Enolase-like, N-terminal domain"/>
    <property type="match status" value="1"/>
</dbReference>
<organism evidence="9 10">
    <name type="scientific">Streptoalloteichus hindustanus</name>
    <dbReference type="NCBI Taxonomy" id="2017"/>
    <lineage>
        <taxon>Bacteria</taxon>
        <taxon>Bacillati</taxon>
        <taxon>Actinomycetota</taxon>
        <taxon>Actinomycetes</taxon>
        <taxon>Pseudonocardiales</taxon>
        <taxon>Pseudonocardiaceae</taxon>
        <taxon>Streptoalloteichus</taxon>
    </lineage>
</organism>
<keyword evidence="10" id="KW-1185">Reference proteome</keyword>
<evidence type="ECO:0000256" key="2">
    <source>
        <dbReference type="ARBA" id="ARBA00022723"/>
    </source>
</evidence>
<name>A0A1M4YKM4_STRHI</name>
<dbReference type="GO" id="GO:0046872">
    <property type="term" value="F:metal ion binding"/>
    <property type="evidence" value="ECO:0007669"/>
    <property type="project" value="UniProtKB-KW"/>
</dbReference>
<dbReference type="InterPro" id="IPR029065">
    <property type="entry name" value="Enolase_C-like"/>
</dbReference>
<dbReference type="SUPFAM" id="SSF54826">
    <property type="entry name" value="Enolase N-terminal domain-like"/>
    <property type="match status" value="1"/>
</dbReference>
<evidence type="ECO:0000256" key="5">
    <source>
        <dbReference type="PIRSR" id="PIRSR634603-1"/>
    </source>
</evidence>
<dbReference type="SFLD" id="SFLDG00180">
    <property type="entry name" value="muconate_cycloisomerase"/>
    <property type="match status" value="1"/>
</dbReference>
<dbReference type="AlphaFoldDB" id="A0A1M4YKM4"/>
<dbReference type="Pfam" id="PF13378">
    <property type="entry name" value="MR_MLE_C"/>
    <property type="match status" value="1"/>
</dbReference>
<dbReference type="OrthoDB" id="5241672at2"/>
<dbReference type="CDD" id="cd03319">
    <property type="entry name" value="L-Ala-DL-Glu_epimerase"/>
    <property type="match status" value="1"/>
</dbReference>
<dbReference type="Gene3D" id="3.20.20.120">
    <property type="entry name" value="Enolase-like C-terminal domain"/>
    <property type="match status" value="1"/>
</dbReference>
<dbReference type="InterPro" id="IPR034603">
    <property type="entry name" value="Dipeptide_epimerase"/>
</dbReference>
<dbReference type="SFLD" id="SFLDS00001">
    <property type="entry name" value="Enolase"/>
    <property type="match status" value="1"/>
</dbReference>
<dbReference type="EC" id="5.1.1.-" evidence="7"/>
<evidence type="ECO:0000313" key="9">
    <source>
        <dbReference type="EMBL" id="SHF06405.1"/>
    </source>
</evidence>
<feature type="binding site" evidence="6">
    <location>
        <position position="186"/>
    </location>
    <ligand>
        <name>Mg(2+)</name>
        <dbReference type="ChEBI" id="CHEBI:18420"/>
    </ligand>
</feature>
<dbReference type="Proteomes" id="UP000184501">
    <property type="component" value="Unassembled WGS sequence"/>
</dbReference>
<dbReference type="SMART" id="SM00922">
    <property type="entry name" value="MR_MLE"/>
    <property type="match status" value="1"/>
</dbReference>
<feature type="active site" description="Proton acceptor; specific for (S)-substrate epimerization" evidence="5">
    <location>
        <position position="259"/>
    </location>
</feature>
<gene>
    <name evidence="9" type="ORF">SAMN05444320_102399</name>
</gene>
<keyword evidence="3 6" id="KW-0460">Magnesium</keyword>
<evidence type="ECO:0000256" key="6">
    <source>
        <dbReference type="PIRSR" id="PIRSR634603-3"/>
    </source>
</evidence>
<dbReference type="PROSITE" id="PS00909">
    <property type="entry name" value="MR_MLE_2"/>
    <property type="match status" value="1"/>
</dbReference>
<protein>
    <recommendedName>
        <fullName evidence="7">Dipeptide epimerase</fullName>
        <ecNumber evidence="7">5.1.1.-</ecNumber>
    </recommendedName>
</protein>
<dbReference type="PANTHER" id="PTHR48073">
    <property type="entry name" value="O-SUCCINYLBENZOATE SYNTHASE-RELATED"/>
    <property type="match status" value="1"/>
</dbReference>
<dbReference type="GO" id="GO:0009063">
    <property type="term" value="P:amino acid catabolic process"/>
    <property type="evidence" value="ECO:0007669"/>
    <property type="project" value="InterPro"/>
</dbReference>
<dbReference type="InterPro" id="IPR029017">
    <property type="entry name" value="Enolase-like_N"/>
</dbReference>
<evidence type="ECO:0000256" key="4">
    <source>
        <dbReference type="ARBA" id="ARBA00023235"/>
    </source>
</evidence>
<keyword evidence="4 7" id="KW-0413">Isomerase</keyword>
<feature type="binding site" evidence="6">
    <location>
        <position position="212"/>
    </location>
    <ligand>
        <name>Mg(2+)</name>
        <dbReference type="ChEBI" id="CHEBI:18420"/>
    </ligand>
</feature>
<feature type="active site" description="Proton acceptor; specific for (R)-substrate epimerization" evidence="5">
    <location>
        <position position="158"/>
    </location>
</feature>
<feature type="domain" description="Mandelate racemase/muconate lactonizing enzyme C-terminal" evidence="8">
    <location>
        <begin position="137"/>
        <end position="233"/>
    </location>
</feature>
<dbReference type="GO" id="GO:0016855">
    <property type="term" value="F:racemase and epimerase activity, acting on amino acids and derivatives"/>
    <property type="evidence" value="ECO:0007669"/>
    <property type="project" value="UniProtKB-UniRule"/>
</dbReference>
<evidence type="ECO:0000256" key="7">
    <source>
        <dbReference type="RuleBase" id="RU366006"/>
    </source>
</evidence>
<dbReference type="InterPro" id="IPR036849">
    <property type="entry name" value="Enolase-like_C_sf"/>
</dbReference>
<evidence type="ECO:0000256" key="1">
    <source>
        <dbReference type="ARBA" id="ARBA00008031"/>
    </source>
</evidence>
<evidence type="ECO:0000259" key="8">
    <source>
        <dbReference type="SMART" id="SM00922"/>
    </source>
</evidence>
<dbReference type="InterPro" id="IPR013342">
    <property type="entry name" value="Mandelate_racemase_C"/>
</dbReference>
<comment type="similarity">
    <text evidence="1 7">Belongs to the mandelate racemase/muconate lactonizing enzyme family.</text>
</comment>
<dbReference type="InterPro" id="IPR018110">
    <property type="entry name" value="Mandel_Rmase/mucon_lact_enz_CS"/>
</dbReference>
<keyword evidence="2 6" id="KW-0479">Metal-binding</keyword>
<proteinExistence type="inferred from homology"/>
<dbReference type="InterPro" id="IPR013341">
    <property type="entry name" value="Mandelate_racemase_N_dom"/>
</dbReference>